<evidence type="ECO:0000313" key="6">
    <source>
        <dbReference type="Proteomes" id="UP000703661"/>
    </source>
</evidence>
<feature type="region of interest" description="Disordered" evidence="1">
    <location>
        <begin position="52"/>
        <end position="75"/>
    </location>
</feature>
<dbReference type="Proteomes" id="UP000703661">
    <property type="component" value="Unassembled WGS sequence"/>
</dbReference>
<protein>
    <recommendedName>
        <fullName evidence="7">Tail specific protease domain-containing protein</fullName>
    </recommendedName>
</protein>
<dbReference type="GO" id="GO:0008236">
    <property type="term" value="F:serine-type peptidase activity"/>
    <property type="evidence" value="ECO:0007669"/>
    <property type="project" value="InterPro"/>
</dbReference>
<dbReference type="GO" id="GO:0006508">
    <property type="term" value="P:proteolysis"/>
    <property type="evidence" value="ECO:0007669"/>
    <property type="project" value="InterPro"/>
</dbReference>
<dbReference type="InterPro" id="IPR052766">
    <property type="entry name" value="S41A_metabolite_peptidase"/>
</dbReference>
<dbReference type="Gene3D" id="3.90.226.10">
    <property type="entry name" value="2-enoyl-CoA Hydratase, Chain A, domain 1"/>
    <property type="match status" value="1"/>
</dbReference>
<feature type="domain" description="Tail specific protease" evidence="3">
    <location>
        <begin position="472"/>
        <end position="543"/>
    </location>
</feature>
<feature type="domain" description="CPAF-like PDZ" evidence="4">
    <location>
        <begin position="204"/>
        <end position="324"/>
    </location>
</feature>
<gene>
    <name evidence="5" type="ORF">BGZ80_004987</name>
</gene>
<dbReference type="SUPFAM" id="SSF52096">
    <property type="entry name" value="ClpP/crotonase"/>
    <property type="match status" value="1"/>
</dbReference>
<dbReference type="PANTHER" id="PTHR37049">
    <property type="entry name" value="PEPTIDASE S41 FAMILY PROTEIN"/>
    <property type="match status" value="1"/>
</dbReference>
<feature type="signal peptide" evidence="2">
    <location>
        <begin position="1"/>
        <end position="18"/>
    </location>
</feature>
<dbReference type="EMBL" id="JAAAID010000249">
    <property type="protein sequence ID" value="KAG0019969.1"/>
    <property type="molecule type" value="Genomic_DNA"/>
</dbReference>
<organism evidence="5 6">
    <name type="scientific">Entomortierella chlamydospora</name>
    <dbReference type="NCBI Taxonomy" id="101097"/>
    <lineage>
        <taxon>Eukaryota</taxon>
        <taxon>Fungi</taxon>
        <taxon>Fungi incertae sedis</taxon>
        <taxon>Mucoromycota</taxon>
        <taxon>Mortierellomycotina</taxon>
        <taxon>Mortierellomycetes</taxon>
        <taxon>Mortierellales</taxon>
        <taxon>Mortierellaceae</taxon>
        <taxon>Entomortierella</taxon>
    </lineage>
</organism>
<dbReference type="OrthoDB" id="27214at2759"/>
<dbReference type="AlphaFoldDB" id="A0A9P6N136"/>
<comment type="caution">
    <text evidence="5">The sequence shown here is derived from an EMBL/GenBank/DDBJ whole genome shotgun (WGS) entry which is preliminary data.</text>
</comment>
<dbReference type="Pfam" id="PF03572">
    <property type="entry name" value="Peptidase_S41"/>
    <property type="match status" value="1"/>
</dbReference>
<name>A0A9P6N136_9FUNG</name>
<evidence type="ECO:0000256" key="1">
    <source>
        <dbReference type="SAM" id="MobiDB-lite"/>
    </source>
</evidence>
<feature type="chain" id="PRO_5040406167" description="Tail specific protease domain-containing protein" evidence="2">
    <location>
        <begin position="19"/>
        <end position="744"/>
    </location>
</feature>
<keyword evidence="6" id="KW-1185">Reference proteome</keyword>
<dbReference type="InterPro" id="IPR029045">
    <property type="entry name" value="ClpP/crotonase-like_dom_sf"/>
</dbReference>
<accession>A0A9P6N136</accession>
<feature type="compositionally biased region" description="Basic residues" evidence="1">
    <location>
        <begin position="56"/>
        <end position="75"/>
    </location>
</feature>
<proteinExistence type="predicted"/>
<evidence type="ECO:0000259" key="3">
    <source>
        <dbReference type="Pfam" id="PF03572"/>
    </source>
</evidence>
<reference evidence="5" key="1">
    <citation type="journal article" date="2020" name="Fungal Divers.">
        <title>Resolving the Mortierellaceae phylogeny through synthesis of multi-gene phylogenetics and phylogenomics.</title>
        <authorList>
            <person name="Vandepol N."/>
            <person name="Liber J."/>
            <person name="Desiro A."/>
            <person name="Na H."/>
            <person name="Kennedy M."/>
            <person name="Barry K."/>
            <person name="Grigoriev I.V."/>
            <person name="Miller A.N."/>
            <person name="O'Donnell K."/>
            <person name="Stajich J.E."/>
            <person name="Bonito G."/>
        </authorList>
    </citation>
    <scope>NUCLEOTIDE SEQUENCE</scope>
    <source>
        <strain evidence="5">NRRL 2769</strain>
    </source>
</reference>
<dbReference type="InterPro" id="IPR056186">
    <property type="entry name" value="PDZ_CPAF-rel"/>
</dbReference>
<evidence type="ECO:0000313" key="5">
    <source>
        <dbReference type="EMBL" id="KAG0019969.1"/>
    </source>
</evidence>
<evidence type="ECO:0000256" key="2">
    <source>
        <dbReference type="SAM" id="SignalP"/>
    </source>
</evidence>
<sequence>MKLTSILTLAAALYVVSADPQSSHTSAKSLESQTTTTTTIAHAKHSPIATFDDKKKSTKTKSHAKATKTKSLKASKTKAPKLVDACGLMNQQASKSDYMLTYEAVKGCFEAQKFKPDVANKVLTSVENLLGNFYAFLDQAKVSSSGAGSPFDTPVVDLMKELEKIKKKKDWKSDYEFQMALTYLTFSLNDGHLAYQNSCYKTVSFNQPISLYAPIVDGKQSVRVFYVDTTMSKKGLPKDPSSLIDCTVVTIDGEPALKAIQDFTDRTSAISKDPGVRLNDALASTSWNTDWSFSPGGFASRWILPAKSSMDYTLQCGSGANIKTQKLTVPWTIRPSDSFEVGEFKNANEYWKVQCESYTPSSPSSRENVKRDLAFPPTHAPRRGDVRIQDGGASATVPATSLFRERGTITIPTTSGPSDDRSGDSKKGSSIITQAKLVKTTSNVAFYHLLGKNSDTCVAVIASEEANFSEYDSSDYTGFIKALQTLEAQGCKKLILDMTNNGGGSVDYAYFVNQLLFPDAKPYFVEDLRDNSLTQAAAKQAMKYPKAHSVFDARGYNSAATGKPFKDATMFTKGVNQKRGGVTSTYTQRNFFPYSWSFLPLAKSKQLKFKPENMAIVTNGFCGSACTMIATRFAIVHNVKTYAIGGIAKRPLSYFSFPGGFVLQDSDIISDLNSIHLKGVKNVPTTLPIQASTSLPVGEIYALNNSTIPLEYDTQYFAAKVHLDQDPVLARHPDKVWVKIANDL</sequence>
<dbReference type="PANTHER" id="PTHR37049:SF4">
    <property type="entry name" value="RHODANESE DOMAIN-CONTAINING PROTEIN"/>
    <property type="match status" value="1"/>
</dbReference>
<dbReference type="InterPro" id="IPR005151">
    <property type="entry name" value="Tail-specific_protease"/>
</dbReference>
<evidence type="ECO:0000259" key="4">
    <source>
        <dbReference type="Pfam" id="PF23658"/>
    </source>
</evidence>
<keyword evidence="2" id="KW-0732">Signal</keyword>
<dbReference type="Pfam" id="PF23658">
    <property type="entry name" value="PDZ_CPAF_rel"/>
    <property type="match status" value="1"/>
</dbReference>
<evidence type="ECO:0008006" key="7">
    <source>
        <dbReference type="Google" id="ProtNLM"/>
    </source>
</evidence>